<name>J0QEB5_9HYPH</name>
<dbReference type="EMBL" id="AILX01000019">
    <property type="protein sequence ID" value="EJF83731.1"/>
    <property type="molecule type" value="Genomic_DNA"/>
</dbReference>
<dbReference type="HOGENOM" id="CLU_1308113_0_0_5"/>
<evidence type="ECO:0000313" key="1">
    <source>
        <dbReference type="EMBL" id="EJF83731.1"/>
    </source>
</evidence>
<comment type="caution">
    <text evidence="1">The sequence shown here is derived from an EMBL/GenBank/DDBJ whole genome shotgun (WGS) entry which is preliminary data.</text>
</comment>
<proteinExistence type="predicted"/>
<sequence length="210" mass="24319">MFFLRSGCCAFVPCKSVQQGGFGSQEKPRKAQALHLKHLLHFSWFLKEACMRKKMQWHEKRGKTMKWKNSAFYNKLRSFFEQEFFSAREHVVLCFFSLILEMCGKIVFMPILAQLGSTGAQAESIGVQDTLLFSLRALGSSCSVCSYLYSRYGDTLHHIMVFVGKNTQKLKEINQQRGKITCQQKDRYKKGERGKIYDTLVAIFFSCLCW</sequence>
<dbReference type="STRING" id="1094564.MCW_01280"/>
<gene>
    <name evidence="1" type="ORF">MCW_01280</name>
</gene>
<protein>
    <submittedName>
        <fullName evidence="1">Uncharacterized protein</fullName>
    </submittedName>
</protein>
<dbReference type="AlphaFoldDB" id="J0QEB5"/>
<reference evidence="1 2" key="1">
    <citation type="submission" date="2012-03" db="EMBL/GenBank/DDBJ databases">
        <title>The Genome Sequence of Bartonella washoensis 085-0475.</title>
        <authorList>
            <consortium name="The Broad Institute Genome Sequencing Platform"/>
            <consortium name="The Broad Institute Genome Sequencing Center for Infectious Disease"/>
            <person name="Feldgarden M."/>
            <person name="Kirby J."/>
            <person name="Kosoy M."/>
            <person name="Birtles R."/>
            <person name="Probert W.S."/>
            <person name="Chiaraviglio L."/>
            <person name="Young S.K."/>
            <person name="Zeng Q."/>
            <person name="Gargeya S."/>
            <person name="Fitzgerald M."/>
            <person name="Haas B."/>
            <person name="Abouelleil A."/>
            <person name="Alvarado L."/>
            <person name="Arachchi H.M."/>
            <person name="Berlin A."/>
            <person name="Chapman S.B."/>
            <person name="Gearin G."/>
            <person name="Goldberg J."/>
            <person name="Griggs A."/>
            <person name="Gujja S."/>
            <person name="Hansen M."/>
            <person name="Heiman D."/>
            <person name="Howarth C."/>
            <person name="Larimer J."/>
            <person name="Lui A."/>
            <person name="MacDonald P.J.P."/>
            <person name="McCowen C."/>
            <person name="Montmayeur A."/>
            <person name="Murphy C."/>
            <person name="Neiman D."/>
            <person name="Pearson M."/>
            <person name="Priest M."/>
            <person name="Roberts A."/>
            <person name="Saif S."/>
            <person name="Shea T."/>
            <person name="Sisk P."/>
            <person name="Stolte C."/>
            <person name="Sykes S."/>
            <person name="Wortman J."/>
            <person name="Nusbaum C."/>
            <person name="Birren B."/>
        </authorList>
    </citation>
    <scope>NUCLEOTIDE SEQUENCE [LARGE SCALE GENOMIC DNA]</scope>
    <source>
        <strain evidence="1 2">085-0475</strain>
    </source>
</reference>
<accession>J0QEB5</accession>
<organism evidence="1 2">
    <name type="scientific">Cardidatus Bartonella washoeensis 085-0475</name>
    <dbReference type="NCBI Taxonomy" id="1094564"/>
    <lineage>
        <taxon>Bacteria</taxon>
        <taxon>Pseudomonadati</taxon>
        <taxon>Pseudomonadota</taxon>
        <taxon>Alphaproteobacteria</taxon>
        <taxon>Hyphomicrobiales</taxon>
        <taxon>Bartonellaceae</taxon>
        <taxon>Bartonella</taxon>
    </lineage>
</organism>
<dbReference type="PATRIC" id="fig|1094564.3.peg.1476"/>
<evidence type="ECO:0000313" key="2">
    <source>
        <dbReference type="Proteomes" id="UP000002646"/>
    </source>
</evidence>
<dbReference type="Proteomes" id="UP000002646">
    <property type="component" value="Unassembled WGS sequence"/>
</dbReference>